<evidence type="ECO:0000313" key="1">
    <source>
        <dbReference type="EMBL" id="KAK8980240.1"/>
    </source>
</evidence>
<comment type="caution">
    <text evidence="1">The sequence shown here is derived from an EMBL/GenBank/DDBJ whole genome shotgun (WGS) entry which is preliminary data.</text>
</comment>
<reference evidence="1 2" key="1">
    <citation type="journal article" date="2024" name="G3 (Bethesda)">
        <title>Genome assembly of Hibiscus sabdariffa L. provides insights into metabolisms of medicinal natural products.</title>
        <authorList>
            <person name="Kim T."/>
        </authorList>
    </citation>
    <scope>NUCLEOTIDE SEQUENCE [LARGE SCALE GENOMIC DNA]</scope>
    <source>
        <strain evidence="1">TK-2024</strain>
        <tissue evidence="1">Old leaves</tissue>
    </source>
</reference>
<dbReference type="InterPro" id="IPR036259">
    <property type="entry name" value="MFS_trans_sf"/>
</dbReference>
<name>A0ABR2NVR9_9ROSI</name>
<dbReference type="EMBL" id="JBBPBN010000097">
    <property type="protein sequence ID" value="KAK8980240.1"/>
    <property type="molecule type" value="Genomic_DNA"/>
</dbReference>
<dbReference type="PANTHER" id="PTHR11654">
    <property type="entry name" value="OLIGOPEPTIDE TRANSPORTER-RELATED"/>
    <property type="match status" value="1"/>
</dbReference>
<protein>
    <submittedName>
        <fullName evidence="1">Uncharacterized protein</fullName>
    </submittedName>
</protein>
<accession>A0ABR2NVR9</accession>
<dbReference type="Proteomes" id="UP001396334">
    <property type="component" value="Unassembled WGS sequence"/>
</dbReference>
<gene>
    <name evidence="1" type="ORF">V6N11_061454</name>
</gene>
<evidence type="ECO:0000313" key="2">
    <source>
        <dbReference type="Proteomes" id="UP001396334"/>
    </source>
</evidence>
<proteinExistence type="predicted"/>
<organism evidence="1 2">
    <name type="scientific">Hibiscus sabdariffa</name>
    <name type="common">roselle</name>
    <dbReference type="NCBI Taxonomy" id="183260"/>
    <lineage>
        <taxon>Eukaryota</taxon>
        <taxon>Viridiplantae</taxon>
        <taxon>Streptophyta</taxon>
        <taxon>Embryophyta</taxon>
        <taxon>Tracheophyta</taxon>
        <taxon>Spermatophyta</taxon>
        <taxon>Magnoliopsida</taxon>
        <taxon>eudicotyledons</taxon>
        <taxon>Gunneridae</taxon>
        <taxon>Pentapetalae</taxon>
        <taxon>rosids</taxon>
        <taxon>malvids</taxon>
        <taxon>Malvales</taxon>
        <taxon>Malvaceae</taxon>
        <taxon>Malvoideae</taxon>
        <taxon>Hibiscus</taxon>
    </lineage>
</organism>
<dbReference type="Gene3D" id="1.20.1250.20">
    <property type="entry name" value="MFS general substrate transporter like domains"/>
    <property type="match status" value="1"/>
</dbReference>
<keyword evidence="2" id="KW-1185">Reference proteome</keyword>
<sequence length="120" mass="13198">MVSVATLEYIRSKITIRKGLSEKPQAMAHISALWIPSYCISSGLASAFCGIGQAEFFYTELPKTMSSVAANLQSLGAPARSVEASFITTRHMALAKVMKLKPWFGQAQAFEKDHETIDER</sequence>